<dbReference type="Proteomes" id="UP000673691">
    <property type="component" value="Unassembled WGS sequence"/>
</dbReference>
<dbReference type="GO" id="GO:0004502">
    <property type="term" value="F:kynurenine 3-monooxygenase activity"/>
    <property type="evidence" value="ECO:0007669"/>
    <property type="project" value="TreeGrafter"/>
</dbReference>
<evidence type="ECO:0000256" key="5">
    <source>
        <dbReference type="ARBA" id="ARBA00023002"/>
    </source>
</evidence>
<dbReference type="GO" id="GO:0070189">
    <property type="term" value="P:kynurenine metabolic process"/>
    <property type="evidence" value="ECO:0007669"/>
    <property type="project" value="TreeGrafter"/>
</dbReference>
<evidence type="ECO:0000256" key="1">
    <source>
        <dbReference type="ARBA" id="ARBA00001974"/>
    </source>
</evidence>
<keyword evidence="6" id="KW-0503">Monooxygenase</keyword>
<evidence type="ECO:0000256" key="3">
    <source>
        <dbReference type="ARBA" id="ARBA00022827"/>
    </source>
</evidence>
<comment type="cofactor">
    <cofactor evidence="1">
        <name>FAD</name>
        <dbReference type="ChEBI" id="CHEBI:57692"/>
    </cofactor>
</comment>
<dbReference type="PRINTS" id="PR00420">
    <property type="entry name" value="RNGMNOXGNASE"/>
</dbReference>
<dbReference type="PANTHER" id="PTHR46028">
    <property type="entry name" value="KYNURENINE 3-MONOOXYGENASE"/>
    <property type="match status" value="1"/>
</dbReference>
<feature type="domain" description="FAD-binding" evidence="8">
    <location>
        <begin position="20"/>
        <end position="238"/>
    </location>
</feature>
<dbReference type="InterPro" id="IPR036188">
    <property type="entry name" value="FAD/NAD-bd_sf"/>
</dbReference>
<evidence type="ECO:0000313" key="10">
    <source>
        <dbReference type="Proteomes" id="UP000673691"/>
    </source>
</evidence>
<dbReference type="GO" id="GO:0071949">
    <property type="term" value="F:FAD binding"/>
    <property type="evidence" value="ECO:0007669"/>
    <property type="project" value="InterPro"/>
</dbReference>
<evidence type="ECO:0000256" key="2">
    <source>
        <dbReference type="ARBA" id="ARBA00022630"/>
    </source>
</evidence>
<feature type="transmembrane region" description="Helical" evidence="7">
    <location>
        <begin position="20"/>
        <end position="38"/>
    </location>
</feature>
<sequence>MAPRPAAAGPAADSRTDRRTVAVVGAGLVGALAAVYLAKRGWAVHLYEARADVRKSDPGDVEQGRSINLALSKRAIDALYGTGLFLDRFVLQDAIPMEGRMIHGRDGSLNSQPYGLHGEVRKRPFWGGGGHWRGRRRRPLVSKSERVADPFGGTPGGRFCCRCINSVDRSKLNKTLLDAAEALEGVKLFFEHRLKRVNFDRKTLVFAAGRKSEEKEVIKKADLILGCDGAYSTVRSQLMRVTRMNYKQEYIPHGYCELSM</sequence>
<dbReference type="Pfam" id="PF01494">
    <property type="entry name" value="FAD_binding_3"/>
    <property type="match status" value="1"/>
</dbReference>
<evidence type="ECO:0000256" key="7">
    <source>
        <dbReference type="SAM" id="Phobius"/>
    </source>
</evidence>
<evidence type="ECO:0000259" key="8">
    <source>
        <dbReference type="Pfam" id="PF01494"/>
    </source>
</evidence>
<reference evidence="9 10" key="1">
    <citation type="journal article" name="Sci. Rep.">
        <title>Genome-scale phylogenetic analyses confirm Olpidium as the closest living zoosporic fungus to the non-flagellated, terrestrial fungi.</title>
        <authorList>
            <person name="Chang Y."/>
            <person name="Rochon D."/>
            <person name="Sekimoto S."/>
            <person name="Wang Y."/>
            <person name="Chovatia M."/>
            <person name="Sandor L."/>
            <person name="Salamov A."/>
            <person name="Grigoriev I.V."/>
            <person name="Stajich J.E."/>
            <person name="Spatafora J.W."/>
        </authorList>
    </citation>
    <scope>NUCLEOTIDE SEQUENCE [LARGE SCALE GENOMIC DNA]</scope>
    <source>
        <strain evidence="9">S191</strain>
    </source>
</reference>
<keyword evidence="10" id="KW-1185">Reference proteome</keyword>
<dbReference type="InterPro" id="IPR002938">
    <property type="entry name" value="FAD-bd"/>
</dbReference>
<keyword evidence="3" id="KW-0274">FAD</keyword>
<gene>
    <name evidence="9" type="ORF">BJ554DRAFT_3642</name>
</gene>
<evidence type="ECO:0000256" key="6">
    <source>
        <dbReference type="ARBA" id="ARBA00023033"/>
    </source>
</evidence>
<keyword evidence="4" id="KW-0521">NADP</keyword>
<comment type="caution">
    <text evidence="9">The sequence shown here is derived from an EMBL/GenBank/DDBJ whole genome shotgun (WGS) entry which is preliminary data.</text>
</comment>
<protein>
    <recommendedName>
        <fullName evidence="8">FAD-binding domain-containing protein</fullName>
    </recommendedName>
</protein>
<keyword evidence="7" id="KW-0812">Transmembrane</keyword>
<dbReference type="AlphaFoldDB" id="A0A8H7ZN79"/>
<organism evidence="9 10">
    <name type="scientific">Olpidium bornovanus</name>
    <dbReference type="NCBI Taxonomy" id="278681"/>
    <lineage>
        <taxon>Eukaryota</taxon>
        <taxon>Fungi</taxon>
        <taxon>Fungi incertae sedis</taxon>
        <taxon>Olpidiomycota</taxon>
        <taxon>Olpidiomycotina</taxon>
        <taxon>Olpidiomycetes</taxon>
        <taxon>Olpidiales</taxon>
        <taxon>Olpidiaceae</taxon>
        <taxon>Olpidium</taxon>
    </lineage>
</organism>
<keyword evidence="2" id="KW-0285">Flavoprotein</keyword>
<name>A0A8H7ZN79_9FUNG</name>
<accession>A0A8H7ZN79</accession>
<feature type="non-terminal residue" evidence="9">
    <location>
        <position position="260"/>
    </location>
</feature>
<keyword evidence="7" id="KW-0472">Membrane</keyword>
<dbReference type="GO" id="GO:0005741">
    <property type="term" value="C:mitochondrial outer membrane"/>
    <property type="evidence" value="ECO:0007669"/>
    <property type="project" value="TreeGrafter"/>
</dbReference>
<dbReference type="OrthoDB" id="10053569at2759"/>
<dbReference type="SUPFAM" id="SSF51905">
    <property type="entry name" value="FAD/NAD(P)-binding domain"/>
    <property type="match status" value="1"/>
</dbReference>
<dbReference type="PANTHER" id="PTHR46028:SF2">
    <property type="entry name" value="KYNURENINE 3-MONOOXYGENASE"/>
    <property type="match status" value="1"/>
</dbReference>
<dbReference type="Gene3D" id="3.50.50.60">
    <property type="entry name" value="FAD/NAD(P)-binding domain"/>
    <property type="match status" value="2"/>
</dbReference>
<dbReference type="EMBL" id="JAEFCI010011502">
    <property type="protein sequence ID" value="KAG5456583.1"/>
    <property type="molecule type" value="Genomic_DNA"/>
</dbReference>
<keyword evidence="5" id="KW-0560">Oxidoreductase</keyword>
<evidence type="ECO:0000256" key="4">
    <source>
        <dbReference type="ARBA" id="ARBA00022857"/>
    </source>
</evidence>
<keyword evidence="7" id="KW-1133">Transmembrane helix</keyword>
<proteinExistence type="predicted"/>
<evidence type="ECO:0000313" key="9">
    <source>
        <dbReference type="EMBL" id="KAG5456583.1"/>
    </source>
</evidence>